<dbReference type="PANTHER" id="PTHR23048:SF0">
    <property type="entry name" value="CALMODULIN LIKE 3"/>
    <property type="match status" value="1"/>
</dbReference>
<dbReference type="WBParaSite" id="ALUE_0000437001-mRNA-1">
    <property type="protein sequence ID" value="ALUE_0000437001-mRNA-1"/>
    <property type="gene ID" value="ALUE_0000437001"/>
</dbReference>
<sequence length="268" mass="30539">MGSRAKFNSILRWYSQTHKATTRKLPEEGEGWRWGSITSGLIRCKGMYSDDFWEQIEEYAAGCVAVCVPCTTATCPLSRIFSLACVQRAISVRRPVIYPLTSVVRIVTSSSYTTKMTQYFTQQQIDEYRQCFYLYCQDGFAESASQLRYVMRSLGYSPTVPETVKYFNDHNKKVDFASFLEILHADSEKGDPMVEIIAALRGIDPKNQGWITVPEFVSILSSVGERISREEIDNILLQLDLKSSSRVPYAKLIQSLSSTPMPYHQKKK</sequence>
<organism evidence="2 3">
    <name type="scientific">Ascaris lumbricoides</name>
    <name type="common">Giant roundworm</name>
    <dbReference type="NCBI Taxonomy" id="6252"/>
    <lineage>
        <taxon>Eukaryota</taxon>
        <taxon>Metazoa</taxon>
        <taxon>Ecdysozoa</taxon>
        <taxon>Nematoda</taxon>
        <taxon>Chromadorea</taxon>
        <taxon>Rhabditida</taxon>
        <taxon>Spirurina</taxon>
        <taxon>Ascaridomorpha</taxon>
        <taxon>Ascaridoidea</taxon>
        <taxon>Ascarididae</taxon>
        <taxon>Ascaris</taxon>
    </lineage>
</organism>
<evidence type="ECO:0000256" key="1">
    <source>
        <dbReference type="ARBA" id="ARBA00022737"/>
    </source>
</evidence>
<protein>
    <submittedName>
        <fullName evidence="3">EF-hand domain-containing protein</fullName>
    </submittedName>
</protein>
<dbReference type="AlphaFoldDB" id="A0A9J2P3G0"/>
<evidence type="ECO:0000313" key="2">
    <source>
        <dbReference type="Proteomes" id="UP000036681"/>
    </source>
</evidence>
<name>A0A9J2P3G0_ASCLU</name>
<keyword evidence="1" id="KW-0677">Repeat</keyword>
<dbReference type="PANTHER" id="PTHR23048">
    <property type="entry name" value="MYOSIN LIGHT CHAIN 1, 3"/>
    <property type="match status" value="1"/>
</dbReference>
<dbReference type="InterPro" id="IPR050230">
    <property type="entry name" value="CALM/Myosin/TropC-like"/>
</dbReference>
<dbReference type="GO" id="GO:0016460">
    <property type="term" value="C:myosin II complex"/>
    <property type="evidence" value="ECO:0007669"/>
    <property type="project" value="TreeGrafter"/>
</dbReference>
<proteinExistence type="predicted"/>
<reference evidence="3" key="1">
    <citation type="submission" date="2023-03" db="UniProtKB">
        <authorList>
            <consortium name="WormBaseParasite"/>
        </authorList>
    </citation>
    <scope>IDENTIFICATION</scope>
</reference>
<dbReference type="Proteomes" id="UP000036681">
    <property type="component" value="Unplaced"/>
</dbReference>
<dbReference type="SUPFAM" id="SSF47473">
    <property type="entry name" value="EF-hand"/>
    <property type="match status" value="1"/>
</dbReference>
<keyword evidence="2" id="KW-1185">Reference proteome</keyword>
<evidence type="ECO:0000313" key="3">
    <source>
        <dbReference type="WBParaSite" id="ALUE_0000437001-mRNA-1"/>
    </source>
</evidence>
<dbReference type="InterPro" id="IPR011992">
    <property type="entry name" value="EF-hand-dom_pair"/>
</dbReference>
<dbReference type="Gene3D" id="1.10.238.10">
    <property type="entry name" value="EF-hand"/>
    <property type="match status" value="1"/>
</dbReference>
<dbReference type="FunFam" id="1.10.238.10:FF:000178">
    <property type="entry name" value="Calmodulin-2 A"/>
    <property type="match status" value="1"/>
</dbReference>
<accession>A0A9J2P3G0</accession>